<dbReference type="AlphaFoldDB" id="A0A1H6N781"/>
<keyword evidence="1" id="KW-0143">Chaperone</keyword>
<dbReference type="Gene3D" id="1.10.287.110">
    <property type="entry name" value="DnaJ domain"/>
    <property type="match status" value="1"/>
</dbReference>
<dbReference type="PROSITE" id="PS50076">
    <property type="entry name" value="DNAJ_2"/>
    <property type="match status" value="1"/>
</dbReference>
<dbReference type="Pfam" id="PF00226">
    <property type="entry name" value="DnaJ"/>
    <property type="match status" value="1"/>
</dbReference>
<dbReference type="SUPFAM" id="SSF46565">
    <property type="entry name" value="Chaperone J-domain"/>
    <property type="match status" value="1"/>
</dbReference>
<dbReference type="CDD" id="cd06257">
    <property type="entry name" value="DnaJ"/>
    <property type="match status" value="1"/>
</dbReference>
<dbReference type="InterPro" id="IPR001623">
    <property type="entry name" value="DnaJ_domain"/>
</dbReference>
<dbReference type="Proteomes" id="UP000199371">
    <property type="component" value="Unassembled WGS sequence"/>
</dbReference>
<dbReference type="EMBL" id="FNXF01000014">
    <property type="protein sequence ID" value="SEI06018.1"/>
    <property type="molecule type" value="Genomic_DNA"/>
</dbReference>
<gene>
    <name evidence="3" type="ORF">SAMN05660691_03202</name>
</gene>
<keyword evidence="4" id="KW-1185">Reference proteome</keyword>
<feature type="domain" description="J" evidence="2">
    <location>
        <begin position="164"/>
        <end position="216"/>
    </location>
</feature>
<name>A0A1H6N781_9GAMM</name>
<dbReference type="SMART" id="SM00271">
    <property type="entry name" value="DnaJ"/>
    <property type="match status" value="1"/>
</dbReference>
<evidence type="ECO:0000313" key="3">
    <source>
        <dbReference type="EMBL" id="SEI06018.1"/>
    </source>
</evidence>
<reference evidence="4" key="1">
    <citation type="submission" date="2016-10" db="EMBL/GenBank/DDBJ databases">
        <authorList>
            <person name="Varghese N."/>
            <person name="Submissions S."/>
        </authorList>
    </citation>
    <scope>NUCLEOTIDE SEQUENCE [LARGE SCALE GENOMIC DNA]</scope>
    <source>
        <strain evidence="4">DSM 17616</strain>
    </source>
</reference>
<dbReference type="Pfam" id="PF12339">
    <property type="entry name" value="DNAJ_related"/>
    <property type="match status" value="1"/>
</dbReference>
<dbReference type="InterPro" id="IPR021059">
    <property type="entry name" value="DnaJ-related_N"/>
</dbReference>
<evidence type="ECO:0000256" key="1">
    <source>
        <dbReference type="ARBA" id="ARBA00023186"/>
    </source>
</evidence>
<proteinExistence type="predicted"/>
<organism evidence="3 4">
    <name type="scientific">Rheinheimera pacifica</name>
    <dbReference type="NCBI Taxonomy" id="173990"/>
    <lineage>
        <taxon>Bacteria</taxon>
        <taxon>Pseudomonadati</taxon>
        <taxon>Pseudomonadota</taxon>
        <taxon>Gammaproteobacteria</taxon>
        <taxon>Chromatiales</taxon>
        <taxon>Chromatiaceae</taxon>
        <taxon>Rheinheimera</taxon>
    </lineage>
</organism>
<evidence type="ECO:0000259" key="2">
    <source>
        <dbReference type="PROSITE" id="PS50076"/>
    </source>
</evidence>
<dbReference type="STRING" id="173990.SAMN05660691_03202"/>
<dbReference type="InterPro" id="IPR036869">
    <property type="entry name" value="J_dom_sf"/>
</dbReference>
<evidence type="ECO:0000313" key="4">
    <source>
        <dbReference type="Proteomes" id="UP000199371"/>
    </source>
</evidence>
<accession>A0A1H6N781</accession>
<protein>
    <submittedName>
        <fullName evidence="3">DnaJ domain-containing protein</fullName>
    </submittedName>
</protein>
<sequence>MSAFFLFGIVHPMTDSKAPLATPILNLLQGQLESLILGFTPAHSPIEEQYLLARLGLKLHSDTLQSADLARFQQHFVLYHLLYRIQQHWLAQRHGYLAIGLAKLQLLPLTQALPPDADAGRQDYYLNWQNFYAMTEQLLDQHLDAFWQQLQRPVVAVNTMAHSEALALLGLPAGFTPQQLKKAYRTKALQLHPDRGGEQQQFILLQQAYQQLQQPG</sequence>